<keyword evidence="4" id="KW-0503">Monooxygenase</keyword>
<dbReference type="InterPro" id="IPR036661">
    <property type="entry name" value="Luciferase-like_sf"/>
</dbReference>
<dbReference type="InterPro" id="IPR050172">
    <property type="entry name" value="SsuD_RutA_monooxygenase"/>
</dbReference>
<accession>A0A3L8R036</accession>
<evidence type="ECO:0000256" key="3">
    <source>
        <dbReference type="ARBA" id="ARBA00023002"/>
    </source>
</evidence>
<evidence type="ECO:0000256" key="1">
    <source>
        <dbReference type="ARBA" id="ARBA00022630"/>
    </source>
</evidence>
<sequence length="232" mass="24953">MAIAREHAVRDARAAAEHSTRLRLGTVVPANDYRHPTILAKEAATLDLLAEGRLELGIGAGWMRSDYEQTGLPYDPPAVRLSRLREAVDVLRGAWPNEPFSYRGDHYRVDRLDLAPRPVQRPHPPLLMGGGGRVMLRYAAREAGIVNITNRTAADGRGVDPADVGLDPLLAKLALVREAAAGRSRAPEISVAVRAVAIGGRRSVLHAAVAEHLDALRGTPSVLEGRTTASVL</sequence>
<dbReference type="STRING" id="1343740.M271_44155"/>
<dbReference type="PANTHER" id="PTHR42847">
    <property type="entry name" value="ALKANESULFONATE MONOOXYGENASE"/>
    <property type="match status" value="1"/>
</dbReference>
<comment type="caution">
    <text evidence="6">The sequence shown here is derived from an EMBL/GenBank/DDBJ whole genome shotgun (WGS) entry which is preliminary data.</text>
</comment>
<evidence type="ECO:0000259" key="5">
    <source>
        <dbReference type="Pfam" id="PF00296"/>
    </source>
</evidence>
<feature type="domain" description="Luciferase-like" evidence="5">
    <location>
        <begin position="14"/>
        <end position="198"/>
    </location>
</feature>
<dbReference type="Proteomes" id="UP000281594">
    <property type="component" value="Unassembled WGS sequence"/>
</dbReference>
<reference evidence="6 7" key="1">
    <citation type="journal article" date="2018" name="J. Biol. Chem.">
        <title>Discovery of the actinoplanic acid pathway in Streptomyces rapamycinicus reveals a genetically conserved synergism with rapamycin.</title>
        <authorList>
            <person name="Mrak P."/>
            <person name="Krastel P."/>
            <person name="Pivk Lukancic P."/>
            <person name="Tao J."/>
            <person name="Pistorius D."/>
            <person name="Moore C.M."/>
        </authorList>
    </citation>
    <scope>NUCLEOTIDE SEQUENCE [LARGE SCALE GENOMIC DNA]</scope>
    <source>
        <strain evidence="6 7">NRRL 5491</strain>
    </source>
</reference>
<dbReference type="GO" id="GO:0008726">
    <property type="term" value="F:alkanesulfonate monooxygenase activity"/>
    <property type="evidence" value="ECO:0007669"/>
    <property type="project" value="TreeGrafter"/>
</dbReference>
<evidence type="ECO:0000256" key="4">
    <source>
        <dbReference type="ARBA" id="ARBA00023033"/>
    </source>
</evidence>
<dbReference type="RefSeq" id="WP_309471228.1">
    <property type="nucleotide sequence ID" value="NZ_QYCY01000004.1"/>
</dbReference>
<evidence type="ECO:0000313" key="6">
    <source>
        <dbReference type="EMBL" id="RLV72969.1"/>
    </source>
</evidence>
<dbReference type="AlphaFoldDB" id="A0A3L8R036"/>
<dbReference type="EMBL" id="QYCY01000004">
    <property type="protein sequence ID" value="RLV72969.1"/>
    <property type="molecule type" value="Genomic_DNA"/>
</dbReference>
<proteinExistence type="predicted"/>
<gene>
    <name evidence="6" type="ORF">D3C57_150620</name>
</gene>
<name>A0A3L8R036_STRRN</name>
<dbReference type="InterPro" id="IPR011251">
    <property type="entry name" value="Luciferase-like_dom"/>
</dbReference>
<dbReference type="GO" id="GO:0046306">
    <property type="term" value="P:alkanesulfonate catabolic process"/>
    <property type="evidence" value="ECO:0007669"/>
    <property type="project" value="TreeGrafter"/>
</dbReference>
<dbReference type="PANTHER" id="PTHR42847:SF4">
    <property type="entry name" value="ALKANESULFONATE MONOOXYGENASE-RELATED"/>
    <property type="match status" value="1"/>
</dbReference>
<protein>
    <recommendedName>
        <fullName evidence="5">Luciferase-like domain-containing protein</fullName>
    </recommendedName>
</protein>
<evidence type="ECO:0000256" key="2">
    <source>
        <dbReference type="ARBA" id="ARBA00022643"/>
    </source>
</evidence>
<dbReference type="SUPFAM" id="SSF51679">
    <property type="entry name" value="Bacterial luciferase-like"/>
    <property type="match status" value="1"/>
</dbReference>
<organism evidence="6 7">
    <name type="scientific">Streptomyces rapamycinicus (strain ATCC 29253 / DSM 41530 / NRRL 5491 / AYB-994)</name>
    <name type="common">Streptomyces hygroscopicus (strain ATCC 29253)</name>
    <dbReference type="NCBI Taxonomy" id="1343740"/>
    <lineage>
        <taxon>Bacteria</taxon>
        <taxon>Bacillati</taxon>
        <taxon>Actinomycetota</taxon>
        <taxon>Actinomycetes</taxon>
        <taxon>Kitasatosporales</taxon>
        <taxon>Streptomycetaceae</taxon>
        <taxon>Streptomyces</taxon>
        <taxon>Streptomyces violaceusniger group</taxon>
    </lineage>
</organism>
<dbReference type="Pfam" id="PF00296">
    <property type="entry name" value="Bac_luciferase"/>
    <property type="match status" value="1"/>
</dbReference>
<dbReference type="Gene3D" id="3.20.20.30">
    <property type="entry name" value="Luciferase-like domain"/>
    <property type="match status" value="1"/>
</dbReference>
<keyword evidence="2" id="KW-0288">FMN</keyword>
<keyword evidence="1" id="KW-0285">Flavoprotein</keyword>
<keyword evidence="3" id="KW-0560">Oxidoreductase</keyword>
<evidence type="ECO:0000313" key="7">
    <source>
        <dbReference type="Proteomes" id="UP000281594"/>
    </source>
</evidence>